<keyword evidence="5" id="KW-1185">Reference proteome</keyword>
<dbReference type="CDD" id="cd16936">
    <property type="entry name" value="HATPase_RsbW-like"/>
    <property type="match status" value="1"/>
</dbReference>
<evidence type="ECO:0000256" key="1">
    <source>
        <dbReference type="ARBA" id="ARBA00022527"/>
    </source>
</evidence>
<reference evidence="4 5" key="1">
    <citation type="submission" date="2015-09" db="EMBL/GenBank/DDBJ databases">
        <title>Genome sequence, genome mining and natural product profiling of a biocontrol bacterium Streptomyces malaysiensis F913.</title>
        <authorList>
            <person name="Xu Y."/>
            <person name="Wei J."/>
            <person name="Xie J."/>
            <person name="Li T."/>
            <person name="Zhou Z."/>
        </authorList>
    </citation>
    <scope>NUCLEOTIDE SEQUENCE [LARGE SCALE GENOMIC DNA]</scope>
    <source>
        <strain evidence="4 5">F913</strain>
    </source>
</reference>
<dbReference type="RefSeq" id="WP_102937249.1">
    <property type="nucleotide sequence ID" value="NZ_LJIW01000002.1"/>
</dbReference>
<dbReference type="EMBL" id="LJIW01000002">
    <property type="protein sequence ID" value="PNG92785.1"/>
    <property type="molecule type" value="Genomic_DNA"/>
</dbReference>
<feature type="region of interest" description="Disordered" evidence="2">
    <location>
        <begin position="1"/>
        <end position="20"/>
    </location>
</feature>
<dbReference type="Pfam" id="PF13581">
    <property type="entry name" value="HATPase_c_2"/>
    <property type="match status" value="1"/>
</dbReference>
<gene>
    <name evidence="4" type="ORF">SMF913_28250</name>
</gene>
<dbReference type="InterPro" id="IPR003594">
    <property type="entry name" value="HATPase_dom"/>
</dbReference>
<evidence type="ECO:0000313" key="4">
    <source>
        <dbReference type="EMBL" id="PNG92785.1"/>
    </source>
</evidence>
<comment type="caution">
    <text evidence="4">The sequence shown here is derived from an EMBL/GenBank/DDBJ whole genome shotgun (WGS) entry which is preliminary data.</text>
</comment>
<evidence type="ECO:0000313" key="5">
    <source>
        <dbReference type="Proteomes" id="UP000236520"/>
    </source>
</evidence>
<organism evidence="4 5">
    <name type="scientific">Streptomyces malaysiensis</name>
    <dbReference type="NCBI Taxonomy" id="92644"/>
    <lineage>
        <taxon>Bacteria</taxon>
        <taxon>Bacillati</taxon>
        <taxon>Actinomycetota</taxon>
        <taxon>Actinomycetes</taxon>
        <taxon>Kitasatosporales</taxon>
        <taxon>Streptomycetaceae</taxon>
        <taxon>Streptomyces</taxon>
        <taxon>Streptomyces violaceusniger group</taxon>
    </lineage>
</organism>
<dbReference type="AlphaFoldDB" id="A0A2J7YXN1"/>
<feature type="domain" description="Histidine kinase/HSP90-like ATPase" evidence="3">
    <location>
        <begin position="31"/>
        <end position="139"/>
    </location>
</feature>
<evidence type="ECO:0000256" key="2">
    <source>
        <dbReference type="SAM" id="MobiDB-lite"/>
    </source>
</evidence>
<keyword evidence="1" id="KW-0418">Kinase</keyword>
<dbReference type="Proteomes" id="UP000236520">
    <property type="component" value="Unassembled WGS sequence"/>
</dbReference>
<dbReference type="InterPro" id="IPR036890">
    <property type="entry name" value="HATPase_C_sf"/>
</dbReference>
<protein>
    <recommendedName>
        <fullName evidence="3">Histidine kinase/HSP90-like ATPase domain-containing protein</fullName>
    </recommendedName>
</protein>
<evidence type="ECO:0000259" key="3">
    <source>
        <dbReference type="Pfam" id="PF13581"/>
    </source>
</evidence>
<dbReference type="PANTHER" id="PTHR35526:SF3">
    <property type="entry name" value="ANTI-SIGMA-F FACTOR RSBW"/>
    <property type="match status" value="1"/>
</dbReference>
<keyword evidence="1" id="KW-0723">Serine/threonine-protein kinase</keyword>
<keyword evidence="1" id="KW-0808">Transferase</keyword>
<dbReference type="Gene3D" id="3.30.565.10">
    <property type="entry name" value="Histidine kinase-like ATPase, C-terminal domain"/>
    <property type="match status" value="1"/>
</dbReference>
<dbReference type="InterPro" id="IPR050267">
    <property type="entry name" value="Anti-sigma-factor_SerPK"/>
</dbReference>
<dbReference type="SUPFAM" id="SSF55874">
    <property type="entry name" value="ATPase domain of HSP90 chaperone/DNA topoisomerase II/histidine kinase"/>
    <property type="match status" value="1"/>
</dbReference>
<name>A0A2J7YXN1_STRMQ</name>
<feature type="compositionally biased region" description="Basic and acidic residues" evidence="2">
    <location>
        <begin position="9"/>
        <end position="20"/>
    </location>
</feature>
<sequence>MAFAPQDPRTPDPNDPVVHEGRVDYVPTAISVTRARRHAARLIADWGHPALADDVALIVSELATNAMRHGSIPGRLFRVQLTLTKTRLRIAVSDPRGERLPRPRHPSPRDRHGRGLLIVRALADRWGVRERTTGKEIWAELDLTASLPADRCTNEP</sequence>
<dbReference type="GO" id="GO:0004674">
    <property type="term" value="F:protein serine/threonine kinase activity"/>
    <property type="evidence" value="ECO:0007669"/>
    <property type="project" value="UniProtKB-KW"/>
</dbReference>
<proteinExistence type="predicted"/>
<accession>A0A2J7YXN1</accession>
<dbReference type="PANTHER" id="PTHR35526">
    <property type="entry name" value="ANTI-SIGMA-F FACTOR RSBW-RELATED"/>
    <property type="match status" value="1"/>
</dbReference>